<evidence type="ECO:0000256" key="1">
    <source>
        <dbReference type="ARBA" id="ARBA00004453"/>
    </source>
</evidence>
<keyword evidence="4 6" id="KW-0238">DNA-binding</keyword>
<evidence type="ECO:0000256" key="2">
    <source>
        <dbReference type="ARBA" id="ARBA00010610"/>
    </source>
</evidence>
<dbReference type="GO" id="GO:0005829">
    <property type="term" value="C:cytosol"/>
    <property type="evidence" value="ECO:0007669"/>
    <property type="project" value="TreeGrafter"/>
</dbReference>
<name>A0A1C3XT63_9BRAD</name>
<dbReference type="EMBL" id="FMAI01000040">
    <property type="protein sequence ID" value="SCB55385.1"/>
    <property type="molecule type" value="Genomic_DNA"/>
</dbReference>
<dbReference type="InterPro" id="IPR027444">
    <property type="entry name" value="H-NS_C_dom"/>
</dbReference>
<gene>
    <name evidence="6" type="ORF">GA0061098_104011</name>
</gene>
<evidence type="ECO:0000256" key="3">
    <source>
        <dbReference type="ARBA" id="ARBA00022490"/>
    </source>
</evidence>
<evidence type="ECO:0000259" key="5">
    <source>
        <dbReference type="SMART" id="SM00528"/>
    </source>
</evidence>
<dbReference type="PANTHER" id="PTHR38097:SF2">
    <property type="entry name" value="DNA-BINDING PROTEIN STPA"/>
    <property type="match status" value="1"/>
</dbReference>
<dbReference type="RefSeq" id="WP_091966897.1">
    <property type="nucleotide sequence ID" value="NZ_FMAI01000040.1"/>
</dbReference>
<organism evidence="6 7">
    <name type="scientific">Bradyrhizobium shewense</name>
    <dbReference type="NCBI Taxonomy" id="1761772"/>
    <lineage>
        <taxon>Bacteria</taxon>
        <taxon>Pseudomonadati</taxon>
        <taxon>Pseudomonadota</taxon>
        <taxon>Alphaproteobacteria</taxon>
        <taxon>Hyphomicrobiales</taxon>
        <taxon>Nitrobacteraceae</taxon>
        <taxon>Bradyrhizobium</taxon>
    </lineage>
</organism>
<dbReference type="GO" id="GO:0001217">
    <property type="term" value="F:DNA-binding transcription repressor activity"/>
    <property type="evidence" value="ECO:0007669"/>
    <property type="project" value="TreeGrafter"/>
</dbReference>
<feature type="domain" description="DNA-binding protein H-NS-like C-terminal" evidence="5">
    <location>
        <begin position="55"/>
        <end position="102"/>
    </location>
</feature>
<dbReference type="PANTHER" id="PTHR38097">
    <property type="match status" value="1"/>
</dbReference>
<evidence type="ECO:0000313" key="7">
    <source>
        <dbReference type="Proteomes" id="UP000199184"/>
    </source>
</evidence>
<evidence type="ECO:0000313" key="6">
    <source>
        <dbReference type="EMBL" id="SCB55385.1"/>
    </source>
</evidence>
<sequence length="107" mass="12268">MKPSSDTLAQMSIEELWDLYRQTEAILPAKLAAKQKTLEERLAKLGGAVAPHTVRARRRYPKVLPKYRNPSNRSETWAGRGKQPRWVTNLLKSGKRIDDLRIDRAAM</sequence>
<dbReference type="SMART" id="SM00528">
    <property type="entry name" value="HNS"/>
    <property type="match status" value="1"/>
</dbReference>
<evidence type="ECO:0000256" key="4">
    <source>
        <dbReference type="ARBA" id="ARBA00023125"/>
    </source>
</evidence>
<reference evidence="7" key="1">
    <citation type="submission" date="2016-08" db="EMBL/GenBank/DDBJ databases">
        <authorList>
            <person name="Varghese N."/>
            <person name="Submissions Spin"/>
        </authorList>
    </citation>
    <scope>NUCLEOTIDE SEQUENCE [LARGE SCALE GENOMIC DNA]</scope>
    <source>
        <strain evidence="7">ERR11</strain>
    </source>
</reference>
<comment type="similarity">
    <text evidence="2">Belongs to the histone-like protein H-NS family.</text>
</comment>
<dbReference type="SUPFAM" id="SSF81273">
    <property type="entry name" value="H-NS histone-like proteins"/>
    <property type="match status" value="1"/>
</dbReference>
<dbReference type="Proteomes" id="UP000199184">
    <property type="component" value="Unassembled WGS sequence"/>
</dbReference>
<dbReference type="GO" id="GO:0009295">
    <property type="term" value="C:nucleoid"/>
    <property type="evidence" value="ECO:0007669"/>
    <property type="project" value="UniProtKB-SubCell"/>
</dbReference>
<keyword evidence="7" id="KW-1185">Reference proteome</keyword>
<proteinExistence type="inferred from homology"/>
<accession>A0A1C3XT63</accession>
<keyword evidence="3" id="KW-0963">Cytoplasm</keyword>
<comment type="subcellular location">
    <subcellularLocation>
        <location evidence="1">Cytoplasm</location>
        <location evidence="1">Nucleoid</location>
    </subcellularLocation>
</comment>
<dbReference type="GO" id="GO:0003681">
    <property type="term" value="F:bent DNA binding"/>
    <property type="evidence" value="ECO:0007669"/>
    <property type="project" value="TreeGrafter"/>
</dbReference>
<dbReference type="Gene3D" id="4.10.430.10">
    <property type="entry name" value="Histone-like protein H-NS, C-terminal domain"/>
    <property type="match status" value="1"/>
</dbReference>
<dbReference type="GO" id="GO:0032993">
    <property type="term" value="C:protein-DNA complex"/>
    <property type="evidence" value="ECO:0007669"/>
    <property type="project" value="TreeGrafter"/>
</dbReference>
<dbReference type="AlphaFoldDB" id="A0A1C3XT63"/>
<dbReference type="GO" id="GO:0003680">
    <property type="term" value="F:minor groove of adenine-thymine-rich DNA binding"/>
    <property type="evidence" value="ECO:0007669"/>
    <property type="project" value="TreeGrafter"/>
</dbReference>
<dbReference type="InterPro" id="IPR037150">
    <property type="entry name" value="H-NS_C_dom_sf"/>
</dbReference>
<dbReference type="GO" id="GO:0000976">
    <property type="term" value="F:transcription cis-regulatory region binding"/>
    <property type="evidence" value="ECO:0007669"/>
    <property type="project" value="TreeGrafter"/>
</dbReference>
<dbReference type="Pfam" id="PF00816">
    <property type="entry name" value="Histone_HNS"/>
    <property type="match status" value="1"/>
</dbReference>
<protein>
    <submittedName>
        <fullName evidence="6">DNA-binding protein H-NS</fullName>
    </submittedName>
</protein>